<protein>
    <submittedName>
        <fullName evidence="9">Uncharacterized protein</fullName>
    </submittedName>
</protein>
<keyword evidence="3 8" id="KW-0812">Transmembrane</keyword>
<evidence type="ECO:0000256" key="4">
    <source>
        <dbReference type="ARBA" id="ARBA00022729"/>
    </source>
</evidence>
<evidence type="ECO:0000256" key="2">
    <source>
        <dbReference type="ARBA" id="ARBA00006986"/>
    </source>
</evidence>
<dbReference type="OrthoDB" id="5917722at2759"/>
<evidence type="ECO:0000256" key="3">
    <source>
        <dbReference type="ARBA" id="ARBA00022692"/>
    </source>
</evidence>
<comment type="caution">
    <text evidence="9">The sequence shown here is derived from an EMBL/GenBank/DDBJ whole genome shotgun (WGS) entry which is preliminary data.</text>
</comment>
<evidence type="ECO:0000256" key="1">
    <source>
        <dbReference type="ARBA" id="ARBA00004479"/>
    </source>
</evidence>
<evidence type="ECO:0000256" key="5">
    <source>
        <dbReference type="ARBA" id="ARBA00022989"/>
    </source>
</evidence>
<dbReference type="EMBL" id="JAAOIC020000019">
    <property type="protein sequence ID" value="KAG8041086.1"/>
    <property type="molecule type" value="Genomic_DNA"/>
</dbReference>
<keyword evidence="5 8" id="KW-1133">Transmembrane helix</keyword>
<accession>A0A8J5V122</accession>
<evidence type="ECO:0000256" key="7">
    <source>
        <dbReference type="ARBA" id="ARBA00023180"/>
    </source>
</evidence>
<dbReference type="AlphaFoldDB" id="A0A8J5V122"/>
<feature type="transmembrane region" description="Helical" evidence="8">
    <location>
        <begin position="137"/>
        <end position="154"/>
    </location>
</feature>
<evidence type="ECO:0000256" key="8">
    <source>
        <dbReference type="SAM" id="Phobius"/>
    </source>
</evidence>
<keyword evidence="4" id="KW-0732">Signal</keyword>
<proteinExistence type="inferred from homology"/>
<comment type="subcellular location">
    <subcellularLocation>
        <location evidence="1">Membrane</location>
        <topology evidence="1">Single-pass type I membrane protein</topology>
    </subcellularLocation>
</comment>
<keyword evidence="10" id="KW-1185">Reference proteome</keyword>
<evidence type="ECO:0000313" key="10">
    <source>
        <dbReference type="Proteomes" id="UP000729913"/>
    </source>
</evidence>
<sequence>MKSSSSFIKFKSLLSWTLSGSLSTSAVIIYGFILINLSRCDVPSVSAGNYTKLPANNQTKLDNHNNATIISNLNLNNSLNSHSSSSSVSDNKHIDKLINSSTLKNKSTAVQNANQTAETVLPSGHGPSLDSGAMMRAFYVFLGLSVIGVAYLIFRSTRLRNGPAQMVRKYGILANKQDIEMRPLPLDEEDDDDNIVFDASGLAKELHLDA</sequence>
<dbReference type="InterPro" id="IPR009565">
    <property type="entry name" value="FAM174-like"/>
</dbReference>
<dbReference type="Pfam" id="PF06679">
    <property type="entry name" value="DUF1180"/>
    <property type="match status" value="1"/>
</dbReference>
<name>A0A8J5V122_9HYME</name>
<dbReference type="Proteomes" id="UP000729913">
    <property type="component" value="Unassembled WGS sequence"/>
</dbReference>
<reference evidence="9" key="2">
    <citation type="submission" date="2021-04" db="EMBL/GenBank/DDBJ databases">
        <title>Genome-wide patterns of bracovirus chromosomal integration into multiple host tissues during parasitism.</title>
        <authorList>
            <person name="Chebbi M.A.C."/>
        </authorList>
    </citation>
    <scope>NUCLEOTIDE SEQUENCE</scope>
    <source>
        <tissue evidence="9">Whole body</tissue>
    </source>
</reference>
<keyword evidence="6 8" id="KW-0472">Membrane</keyword>
<feature type="transmembrane region" description="Helical" evidence="8">
    <location>
        <begin position="12"/>
        <end position="35"/>
    </location>
</feature>
<dbReference type="PANTHER" id="PTHR28607">
    <property type="entry name" value="EXPRESSED PROTEIN"/>
    <property type="match status" value="1"/>
</dbReference>
<dbReference type="PANTHER" id="PTHR28607:SF4">
    <property type="entry name" value="TRANSMEMBRANE PROTEIN"/>
    <property type="match status" value="1"/>
</dbReference>
<evidence type="ECO:0000256" key="6">
    <source>
        <dbReference type="ARBA" id="ARBA00023136"/>
    </source>
</evidence>
<comment type="similarity">
    <text evidence="2">Belongs to the FAM174 family.</text>
</comment>
<organism evidence="9 10">
    <name type="scientific">Cotesia typhae</name>
    <dbReference type="NCBI Taxonomy" id="2053667"/>
    <lineage>
        <taxon>Eukaryota</taxon>
        <taxon>Metazoa</taxon>
        <taxon>Ecdysozoa</taxon>
        <taxon>Arthropoda</taxon>
        <taxon>Hexapoda</taxon>
        <taxon>Insecta</taxon>
        <taxon>Pterygota</taxon>
        <taxon>Neoptera</taxon>
        <taxon>Endopterygota</taxon>
        <taxon>Hymenoptera</taxon>
        <taxon>Apocrita</taxon>
        <taxon>Ichneumonoidea</taxon>
        <taxon>Braconidae</taxon>
        <taxon>Microgastrinae</taxon>
        <taxon>Cotesia</taxon>
    </lineage>
</organism>
<evidence type="ECO:0000313" key="9">
    <source>
        <dbReference type="EMBL" id="KAG8041086.1"/>
    </source>
</evidence>
<dbReference type="GO" id="GO:0016020">
    <property type="term" value="C:membrane"/>
    <property type="evidence" value="ECO:0007669"/>
    <property type="project" value="UniProtKB-SubCell"/>
</dbReference>
<keyword evidence="7" id="KW-0325">Glycoprotein</keyword>
<reference evidence="9" key="1">
    <citation type="submission" date="2020-03" db="EMBL/GenBank/DDBJ databases">
        <authorList>
            <person name="Chebbi M.A."/>
            <person name="Drezen J.M."/>
        </authorList>
    </citation>
    <scope>NUCLEOTIDE SEQUENCE</scope>
    <source>
        <tissue evidence="9">Whole body</tissue>
    </source>
</reference>
<gene>
    <name evidence="9" type="ORF">G9C98_002074</name>
</gene>